<evidence type="ECO:0000313" key="2">
    <source>
        <dbReference type="EMBL" id="SHL88683.1"/>
    </source>
</evidence>
<dbReference type="STRING" id="29534.SAMN05444366_1920"/>
<reference evidence="3" key="1">
    <citation type="submission" date="2016-11" db="EMBL/GenBank/DDBJ databases">
        <authorList>
            <person name="Varghese N."/>
            <person name="Submissions S."/>
        </authorList>
    </citation>
    <scope>NUCLEOTIDE SEQUENCE [LARGE SCALE GENOMIC DNA]</scope>
    <source>
        <strain evidence="3">DSM 1811</strain>
    </source>
</reference>
<dbReference type="EMBL" id="FRBY01000002">
    <property type="protein sequence ID" value="SHL88683.1"/>
    <property type="molecule type" value="Genomic_DNA"/>
</dbReference>
<organism evidence="2 3">
    <name type="scientific">Flavobacterium saccharophilum</name>
    <dbReference type="NCBI Taxonomy" id="29534"/>
    <lineage>
        <taxon>Bacteria</taxon>
        <taxon>Pseudomonadati</taxon>
        <taxon>Bacteroidota</taxon>
        <taxon>Flavobacteriia</taxon>
        <taxon>Flavobacteriales</taxon>
        <taxon>Flavobacteriaceae</taxon>
        <taxon>Flavobacterium</taxon>
    </lineage>
</organism>
<keyword evidence="3" id="KW-1185">Reference proteome</keyword>
<feature type="region of interest" description="Disordered" evidence="1">
    <location>
        <begin position="1"/>
        <end position="23"/>
    </location>
</feature>
<name>A0A1M7EAC3_9FLAO</name>
<evidence type="ECO:0000256" key="1">
    <source>
        <dbReference type="SAM" id="MobiDB-lite"/>
    </source>
</evidence>
<gene>
    <name evidence="2" type="ORF">SAMN05444366_1920</name>
</gene>
<dbReference type="Proteomes" id="UP000184121">
    <property type="component" value="Unassembled WGS sequence"/>
</dbReference>
<protein>
    <recommendedName>
        <fullName evidence="4">DNA topoisomerase IV</fullName>
    </recommendedName>
</protein>
<proteinExistence type="predicted"/>
<dbReference type="AlphaFoldDB" id="A0A1M7EAC3"/>
<evidence type="ECO:0000313" key="3">
    <source>
        <dbReference type="Proteomes" id="UP000184121"/>
    </source>
</evidence>
<accession>A0A1M7EAC3</accession>
<evidence type="ECO:0008006" key="4">
    <source>
        <dbReference type="Google" id="ProtNLM"/>
    </source>
</evidence>
<sequence length="163" mass="18876">MFTRYFSSPDGRENPFVPGFGTKDLEGQRETAPKKTTYLKMKKIIFLLPLITLFSCYNAEHNCKDFKNGKFKFEFEVNGVKKTTVFERKDNIEIETFDGKTDTSTVRWVSDCEYVLQKKHPKNMAEEKAISMKILTTSKDSYTFEFGMVGSEEKQRGTVTKID</sequence>